<keyword evidence="4" id="KW-0808">Transferase</keyword>
<name>A0AAJ5WWH0_9BACT</name>
<dbReference type="Pfam" id="PF06580">
    <property type="entry name" value="His_kinase"/>
    <property type="match status" value="1"/>
</dbReference>
<feature type="domain" description="Signal transduction histidine kinase internal region" evidence="3">
    <location>
        <begin position="169"/>
        <end position="247"/>
    </location>
</feature>
<evidence type="ECO:0000313" key="4">
    <source>
        <dbReference type="EMBL" id="WEK36857.1"/>
    </source>
</evidence>
<feature type="transmembrane region" description="Helical" evidence="2">
    <location>
        <begin position="89"/>
        <end position="110"/>
    </location>
</feature>
<feature type="transmembrane region" description="Helical" evidence="2">
    <location>
        <begin position="21"/>
        <end position="40"/>
    </location>
</feature>
<dbReference type="InterPro" id="IPR050640">
    <property type="entry name" value="Bact_2-comp_sensor_kinase"/>
</dbReference>
<evidence type="ECO:0000256" key="2">
    <source>
        <dbReference type="SAM" id="Phobius"/>
    </source>
</evidence>
<feature type="transmembrane region" description="Helical" evidence="2">
    <location>
        <begin position="46"/>
        <end position="68"/>
    </location>
</feature>
<dbReference type="EMBL" id="CP119311">
    <property type="protein sequence ID" value="WEK36857.1"/>
    <property type="molecule type" value="Genomic_DNA"/>
</dbReference>
<keyword evidence="4" id="KW-0418">Kinase</keyword>
<keyword evidence="2" id="KW-0472">Membrane</keyword>
<dbReference type="Proteomes" id="UP001220610">
    <property type="component" value="Chromosome"/>
</dbReference>
<accession>A0AAJ5WWH0</accession>
<organism evidence="4 5">
    <name type="scientific">Candidatus Pseudobacter hemicellulosilyticus</name>
    <dbReference type="NCBI Taxonomy" id="3121375"/>
    <lineage>
        <taxon>Bacteria</taxon>
        <taxon>Pseudomonadati</taxon>
        <taxon>Bacteroidota</taxon>
        <taxon>Chitinophagia</taxon>
        <taxon>Chitinophagales</taxon>
        <taxon>Chitinophagaceae</taxon>
        <taxon>Pseudobacter</taxon>
    </lineage>
</organism>
<dbReference type="GO" id="GO:0016020">
    <property type="term" value="C:membrane"/>
    <property type="evidence" value="ECO:0007669"/>
    <property type="project" value="InterPro"/>
</dbReference>
<dbReference type="InterPro" id="IPR010559">
    <property type="entry name" value="Sig_transdc_His_kin_internal"/>
</dbReference>
<reference evidence="4" key="1">
    <citation type="submission" date="2023-03" db="EMBL/GenBank/DDBJ databases">
        <title>Andean soil-derived lignocellulolytic bacterial consortium as a source of novel taxa and putative plastic-active enzymes.</title>
        <authorList>
            <person name="Diaz-Garcia L."/>
            <person name="Chuvochina M."/>
            <person name="Feuerriegel G."/>
            <person name="Bunk B."/>
            <person name="Sproer C."/>
            <person name="Streit W.R."/>
            <person name="Rodriguez L.M."/>
            <person name="Overmann J."/>
            <person name="Jimenez D.J."/>
        </authorList>
    </citation>
    <scope>NUCLEOTIDE SEQUENCE</scope>
    <source>
        <strain evidence="4">MAG 7</strain>
    </source>
</reference>
<evidence type="ECO:0000256" key="1">
    <source>
        <dbReference type="SAM" id="Coils"/>
    </source>
</evidence>
<proteinExistence type="predicted"/>
<feature type="coiled-coil region" evidence="1">
    <location>
        <begin position="150"/>
        <end position="177"/>
    </location>
</feature>
<protein>
    <submittedName>
        <fullName evidence="4">Histidine kinase</fullName>
    </submittedName>
</protein>
<dbReference type="AlphaFoldDB" id="A0AAJ5WWH0"/>
<evidence type="ECO:0000313" key="5">
    <source>
        <dbReference type="Proteomes" id="UP001220610"/>
    </source>
</evidence>
<dbReference type="PANTHER" id="PTHR34220:SF7">
    <property type="entry name" value="SENSOR HISTIDINE KINASE YPDA"/>
    <property type="match status" value="1"/>
</dbReference>
<keyword evidence="1" id="KW-0175">Coiled coil</keyword>
<dbReference type="PANTHER" id="PTHR34220">
    <property type="entry name" value="SENSOR HISTIDINE KINASE YPDA"/>
    <property type="match status" value="1"/>
</dbReference>
<gene>
    <name evidence="4" type="ORF">P0Y53_05020</name>
</gene>
<keyword evidence="2" id="KW-0812">Transmembrane</keyword>
<feature type="transmembrane region" description="Helical" evidence="2">
    <location>
        <begin position="130"/>
        <end position="149"/>
    </location>
</feature>
<evidence type="ECO:0000259" key="3">
    <source>
        <dbReference type="Pfam" id="PF06580"/>
    </source>
</evidence>
<sequence>MKTKQPGTKSPITMKVNDIGFRLILIPFCGILIPIAAHLVDHAKFSVWQILLSYLFTIGIAFLVWHGNRYLLFTLRSYFNWFNKPIRKIVVLVMAATCFTIPISVLLLLIWHQLFSQGIVNWEAVKQSTLIIMITVLFIVHVYETVFLVKESENEMLKNAQLEKAKIEAELEALKNQIDPHFIFNSLNTLSHLIEERPEKARQFNDNLADVYRYILQNKGRELVLLREEMAFLQDYFSLLTIRFEQAIQLELDIPACAYDEYLVPPISLQLLIENAIKHNEFSDAMPLAIRVLLQGELLVVSNPVQKKTFRRLSSRIGLNNLRERYKLTTNTDIGIKVENNEFIVSLPVLKIN</sequence>
<keyword evidence="2" id="KW-1133">Transmembrane helix</keyword>
<dbReference type="GO" id="GO:0000155">
    <property type="term" value="F:phosphorelay sensor kinase activity"/>
    <property type="evidence" value="ECO:0007669"/>
    <property type="project" value="InterPro"/>
</dbReference>